<comment type="similarity">
    <text evidence="1">Belongs to the type-I restriction system S methylase family.</text>
</comment>
<evidence type="ECO:0000259" key="5">
    <source>
        <dbReference type="Pfam" id="PF01420"/>
    </source>
</evidence>
<feature type="domain" description="Type I restriction modification DNA specificity" evidence="5">
    <location>
        <begin position="51"/>
        <end position="166"/>
    </location>
</feature>
<keyword evidence="4" id="KW-0175">Coiled coil</keyword>
<keyword evidence="3" id="KW-0238">DNA-binding</keyword>
<sequence>MISLDKVTKELQTGKRPKGGAIDSGIPSLGAEHLDKNGGFNFSKLKYVDEGFYNNMRSGLIREDDIIIVKDGATTGKVSFVDDKFPLHRACINEHVFILRLNESVYPKYIFYHLFSKIGQRQILEDYRGSTVGGISKKFVNFIKIPFPPLETQKHIAQILDDAAALRDKTKQLIMEYDQLAQSIFLDMFGDPVVNPRGWQVKKLKSITSKILSGNTPKGGSNVYVEKGITFFRSQNVWRNRLELDNVAYIDEITHKKMNKSSLCKGDILMTKTGRINTENSSLGRAAMFNGENDSANINGHVYLIRPKEDVINEFVLFILTTNEYRGYIRRVCVGGIDKRQINKEHLEEFPIIYPPIKLQNQFAEKITLIEQQKTLAQQELKEAEDLFNCLLQKAFKGELVKELV</sequence>
<dbReference type="Gene3D" id="3.90.220.20">
    <property type="entry name" value="DNA methylase specificity domains"/>
    <property type="match status" value="2"/>
</dbReference>
<dbReference type="Pfam" id="PF01420">
    <property type="entry name" value="Methylase_S"/>
    <property type="match status" value="2"/>
</dbReference>
<organism evidence="6 7">
    <name type="scientific">Sinomicrobium oceani</name>
    <dbReference type="NCBI Taxonomy" id="1150368"/>
    <lineage>
        <taxon>Bacteria</taxon>
        <taxon>Pseudomonadati</taxon>
        <taxon>Bacteroidota</taxon>
        <taxon>Flavobacteriia</taxon>
        <taxon>Flavobacteriales</taxon>
        <taxon>Flavobacteriaceae</taxon>
        <taxon>Sinomicrobium</taxon>
    </lineage>
</organism>
<dbReference type="InterPro" id="IPR044946">
    <property type="entry name" value="Restrct_endonuc_typeI_TRD_sf"/>
</dbReference>
<dbReference type="GO" id="GO:0009307">
    <property type="term" value="P:DNA restriction-modification system"/>
    <property type="evidence" value="ECO:0007669"/>
    <property type="project" value="UniProtKB-KW"/>
</dbReference>
<dbReference type="SUPFAM" id="SSF116734">
    <property type="entry name" value="DNA methylase specificity domain"/>
    <property type="match status" value="2"/>
</dbReference>
<dbReference type="OrthoDB" id="9816225at2"/>
<gene>
    <name evidence="6" type="ORF">SAMN02927921_01090</name>
</gene>
<dbReference type="PANTHER" id="PTHR30408:SF12">
    <property type="entry name" value="TYPE I RESTRICTION ENZYME MJAVIII SPECIFICITY SUBUNIT"/>
    <property type="match status" value="1"/>
</dbReference>
<evidence type="ECO:0000313" key="7">
    <source>
        <dbReference type="Proteomes" id="UP000182248"/>
    </source>
</evidence>
<reference evidence="6 7" key="1">
    <citation type="submission" date="2016-11" db="EMBL/GenBank/DDBJ databases">
        <authorList>
            <person name="Jaros S."/>
            <person name="Januszkiewicz K."/>
            <person name="Wedrychowicz H."/>
        </authorList>
    </citation>
    <scope>NUCLEOTIDE SEQUENCE [LARGE SCALE GENOMIC DNA]</scope>
    <source>
        <strain evidence="6 7">CGMCC 1.12145</strain>
    </source>
</reference>
<accession>A0A1K1N8A5</accession>
<dbReference type="GO" id="GO:0003677">
    <property type="term" value="F:DNA binding"/>
    <property type="evidence" value="ECO:0007669"/>
    <property type="project" value="UniProtKB-KW"/>
</dbReference>
<feature type="domain" description="Type I restriction modification DNA specificity" evidence="5">
    <location>
        <begin position="196"/>
        <end position="385"/>
    </location>
</feature>
<keyword evidence="2" id="KW-0680">Restriction system</keyword>
<dbReference type="InterPro" id="IPR000055">
    <property type="entry name" value="Restrct_endonuc_typeI_TRD"/>
</dbReference>
<evidence type="ECO:0000256" key="2">
    <source>
        <dbReference type="ARBA" id="ARBA00022747"/>
    </source>
</evidence>
<evidence type="ECO:0000256" key="1">
    <source>
        <dbReference type="ARBA" id="ARBA00010923"/>
    </source>
</evidence>
<dbReference type="EMBL" id="FPJE01000004">
    <property type="protein sequence ID" value="SFW31469.1"/>
    <property type="molecule type" value="Genomic_DNA"/>
</dbReference>
<feature type="coiled-coil region" evidence="4">
    <location>
        <begin position="367"/>
        <end position="394"/>
    </location>
</feature>
<dbReference type="InterPro" id="IPR052021">
    <property type="entry name" value="Type-I_RS_S_subunit"/>
</dbReference>
<dbReference type="PANTHER" id="PTHR30408">
    <property type="entry name" value="TYPE-1 RESTRICTION ENZYME ECOKI SPECIFICITY PROTEIN"/>
    <property type="match status" value="1"/>
</dbReference>
<evidence type="ECO:0000256" key="4">
    <source>
        <dbReference type="SAM" id="Coils"/>
    </source>
</evidence>
<dbReference type="STRING" id="1150368.SAMN02927921_01090"/>
<dbReference type="Proteomes" id="UP000182248">
    <property type="component" value="Unassembled WGS sequence"/>
</dbReference>
<dbReference type="AlphaFoldDB" id="A0A1K1N8A5"/>
<dbReference type="RefSeq" id="WP_139276009.1">
    <property type="nucleotide sequence ID" value="NZ_FPJE01000004.1"/>
</dbReference>
<proteinExistence type="inferred from homology"/>
<protein>
    <submittedName>
        <fullName evidence="6">Type I restriction enzyme, S subunit</fullName>
    </submittedName>
</protein>
<name>A0A1K1N8A5_9FLAO</name>
<evidence type="ECO:0000313" key="6">
    <source>
        <dbReference type="EMBL" id="SFW31469.1"/>
    </source>
</evidence>
<evidence type="ECO:0000256" key="3">
    <source>
        <dbReference type="ARBA" id="ARBA00023125"/>
    </source>
</evidence>
<keyword evidence="7" id="KW-1185">Reference proteome</keyword>